<evidence type="ECO:0000259" key="6">
    <source>
        <dbReference type="PROSITE" id="PS50173"/>
    </source>
</evidence>
<keyword evidence="3" id="KW-0548">Nucleotidyltransferase</keyword>
<dbReference type="AlphaFoldDB" id="A0A075TVA2"/>
<dbReference type="InterPro" id="IPR017961">
    <property type="entry name" value="DNA_pol_Y-fam_little_finger"/>
</dbReference>
<dbReference type="InterPro" id="IPR050116">
    <property type="entry name" value="DNA_polymerase-Y"/>
</dbReference>
<evidence type="ECO:0000256" key="1">
    <source>
        <dbReference type="ARBA" id="ARBA00010945"/>
    </source>
</evidence>
<dbReference type="InterPro" id="IPR036775">
    <property type="entry name" value="DNA_pol_Y-fam_lit_finger_sf"/>
</dbReference>
<protein>
    <submittedName>
        <fullName evidence="7">Putative DNA-directed DNA polymerase</fullName>
    </submittedName>
</protein>
<dbReference type="InterPro" id="IPR043128">
    <property type="entry name" value="Rev_trsase/Diguanyl_cyclase"/>
</dbReference>
<accession>A0A075TVA2</accession>
<dbReference type="PROSITE" id="PS50173">
    <property type="entry name" value="UMUC"/>
    <property type="match status" value="1"/>
</dbReference>
<sequence length="438" mass="49096">MNPTEKEIRRKIMVIDSKSFYASCECLALGLNPLKAMLVVMSTADNAGSGLVLASSPMAKRLLGISNVTRKRDVPNDTRLIIVQPRMNYYIQMNKKINDVFREFVADEDLNMYSIDETILDFTSSWKYLTSKYGADITMSKLARIIQLEVRHRLGFYLTVGIGDNPAMAKMALDITAKHNHSLIGEWHFEELPDVLWPITKFEDVWSIGQKTAEKLNAMNIHSMYDLAHTSPYVLKEKFGVRGEELFALAWGVDRSIVSHKYSPKDSSISNSQVLPHDYNKIPEIKNVIREIGEQVAARLRAKHKITSVVALGIGSSMTESKPGFHLQMKIDGTNQSSKIVNALWTLFDRHYEGQIIRHISVSVSKLTDDIGSQLDLFIPVEHDIKQQNLDEVVDSLRHKYGTTAIVKSSSKIDGGTMIDRAGLVAGHRGGQAYGTNT</sequence>
<dbReference type="KEGG" id="wce:WS08_0535"/>
<dbReference type="InterPro" id="IPR001126">
    <property type="entry name" value="UmuC"/>
</dbReference>
<evidence type="ECO:0000256" key="4">
    <source>
        <dbReference type="ARBA" id="ARBA00022705"/>
    </source>
</evidence>
<dbReference type="Pfam" id="PF11798">
    <property type="entry name" value="IMS_HHH"/>
    <property type="match status" value="1"/>
</dbReference>
<dbReference type="GO" id="GO:0003887">
    <property type="term" value="F:DNA-directed DNA polymerase activity"/>
    <property type="evidence" value="ECO:0007669"/>
    <property type="project" value="UniProtKB-KW"/>
</dbReference>
<dbReference type="OrthoDB" id="9808813at2"/>
<comment type="similarity">
    <text evidence="1">Belongs to the DNA polymerase type-Y family.</text>
</comment>
<evidence type="ECO:0000256" key="2">
    <source>
        <dbReference type="ARBA" id="ARBA00022457"/>
    </source>
</evidence>
<reference evidence="8" key="2">
    <citation type="submission" date="2014-08" db="EMBL/GenBank/DDBJ databases">
        <title>Complete genome of Weissella ceti strain WS74 isolated from diseased rainbow trout in Brazil.</title>
        <authorList>
            <person name="Figueiredo H.C.P."/>
            <person name="Leal C.A.G."/>
            <person name="Pereira F.L."/>
            <person name="Soares S.C."/>
            <person name="Dorella F.A."/>
            <person name="Carvalho A.F."/>
            <person name="Azevedo V.A.C."/>
        </authorList>
    </citation>
    <scope>NUCLEOTIDE SEQUENCE [LARGE SCALE GENOMIC DNA]</scope>
    <source>
        <strain evidence="8">WS74</strain>
    </source>
</reference>
<dbReference type="GO" id="GO:0006260">
    <property type="term" value="P:DNA replication"/>
    <property type="evidence" value="ECO:0007669"/>
    <property type="project" value="UniProtKB-KW"/>
</dbReference>
<reference evidence="7 8" key="1">
    <citation type="journal article" date="2014" name="Genome Announc.">
        <title>Complete Genome Sequences of Fish Pathogenic Weissella ceti Strains WS74 and WS105.</title>
        <authorList>
            <person name="Figueiredo H.C."/>
            <person name="Leal C.A."/>
            <person name="Dorella F.A."/>
            <person name="Carvalho A.F."/>
            <person name="Soares S.C."/>
            <person name="Pereira F.L."/>
            <person name="Azevedo V.A."/>
        </authorList>
    </citation>
    <scope>NUCLEOTIDE SEQUENCE [LARGE SCALE GENOMIC DNA]</scope>
    <source>
        <strain evidence="7 8">WS74</strain>
    </source>
</reference>
<dbReference type="Gene3D" id="3.40.1170.60">
    <property type="match status" value="1"/>
</dbReference>
<organism evidence="7 8">
    <name type="scientific">Weissella ceti</name>
    <dbReference type="NCBI Taxonomy" id="759620"/>
    <lineage>
        <taxon>Bacteria</taxon>
        <taxon>Bacillati</taxon>
        <taxon>Bacillota</taxon>
        <taxon>Bacilli</taxon>
        <taxon>Lactobacillales</taxon>
        <taxon>Lactobacillaceae</taxon>
        <taxon>Weissella</taxon>
    </lineage>
</organism>
<dbReference type="SUPFAM" id="SSF56672">
    <property type="entry name" value="DNA/RNA polymerases"/>
    <property type="match status" value="1"/>
</dbReference>
<feature type="domain" description="UmuC" evidence="6">
    <location>
        <begin position="12"/>
        <end position="209"/>
    </location>
</feature>
<evidence type="ECO:0000256" key="3">
    <source>
        <dbReference type="ARBA" id="ARBA00022695"/>
    </source>
</evidence>
<dbReference type="RefSeq" id="WP_009765366.1">
    <property type="nucleotide sequence ID" value="NZ_CP009223.1"/>
</dbReference>
<dbReference type="EMBL" id="CP009223">
    <property type="protein sequence ID" value="AIM62788.1"/>
    <property type="molecule type" value="Genomic_DNA"/>
</dbReference>
<dbReference type="PANTHER" id="PTHR11076">
    <property type="entry name" value="DNA REPAIR POLYMERASE UMUC / TRANSFERASE FAMILY MEMBER"/>
    <property type="match status" value="1"/>
</dbReference>
<dbReference type="STRING" id="759620.WS105_0533"/>
<dbReference type="PANTHER" id="PTHR11076:SF35">
    <property type="entry name" value="DNA REPAIR PROTEIN HOMOLOG YOBH"/>
    <property type="match status" value="1"/>
</dbReference>
<dbReference type="InterPro" id="IPR043502">
    <property type="entry name" value="DNA/RNA_pol_sf"/>
</dbReference>
<dbReference type="Pfam" id="PF11799">
    <property type="entry name" value="IMS_C"/>
    <property type="match status" value="1"/>
</dbReference>
<dbReference type="CDD" id="cd01700">
    <property type="entry name" value="PolY_Pol_V_umuC"/>
    <property type="match status" value="1"/>
</dbReference>
<dbReference type="InterPro" id="IPR024728">
    <property type="entry name" value="PolY_HhH_motif"/>
</dbReference>
<keyword evidence="5 7" id="KW-0239">DNA-directed DNA polymerase</keyword>
<dbReference type="Proteomes" id="UP000029079">
    <property type="component" value="Chromosome"/>
</dbReference>
<keyword evidence="4" id="KW-0235">DNA replication</keyword>
<dbReference type="GO" id="GO:0006281">
    <property type="term" value="P:DNA repair"/>
    <property type="evidence" value="ECO:0007669"/>
    <property type="project" value="InterPro"/>
</dbReference>
<dbReference type="KEGG" id="wci:WS105_0533"/>
<dbReference type="GO" id="GO:0009432">
    <property type="term" value="P:SOS response"/>
    <property type="evidence" value="ECO:0007669"/>
    <property type="project" value="TreeGrafter"/>
</dbReference>
<dbReference type="GO" id="GO:0005829">
    <property type="term" value="C:cytosol"/>
    <property type="evidence" value="ECO:0007669"/>
    <property type="project" value="TreeGrafter"/>
</dbReference>
<keyword evidence="5 7" id="KW-0808">Transferase</keyword>
<keyword evidence="8" id="KW-1185">Reference proteome</keyword>
<dbReference type="Gene3D" id="3.30.1490.100">
    <property type="entry name" value="DNA polymerase, Y-family, little finger domain"/>
    <property type="match status" value="1"/>
</dbReference>
<evidence type="ECO:0000256" key="5">
    <source>
        <dbReference type="ARBA" id="ARBA00022932"/>
    </source>
</evidence>
<dbReference type="PATRIC" id="fig|759620.7.peg.522"/>
<name>A0A075TVA2_9LACO</name>
<gene>
    <name evidence="7" type="ORF">WS74_0536</name>
</gene>
<dbReference type="GO" id="GO:0042276">
    <property type="term" value="P:error-prone translesion synthesis"/>
    <property type="evidence" value="ECO:0007669"/>
    <property type="project" value="TreeGrafter"/>
</dbReference>
<dbReference type="GO" id="GO:0003684">
    <property type="term" value="F:damaged DNA binding"/>
    <property type="evidence" value="ECO:0007669"/>
    <property type="project" value="InterPro"/>
</dbReference>
<dbReference type="Gene3D" id="3.30.70.270">
    <property type="match status" value="1"/>
</dbReference>
<evidence type="ECO:0000313" key="7">
    <source>
        <dbReference type="EMBL" id="AIM62788.1"/>
    </source>
</evidence>
<dbReference type="Pfam" id="PF00817">
    <property type="entry name" value="IMS"/>
    <property type="match status" value="1"/>
</dbReference>
<dbReference type="KEGG" id="wct:WS74_0536"/>
<keyword evidence="2" id="KW-0515">Mutator protein</keyword>
<evidence type="ECO:0000313" key="8">
    <source>
        <dbReference type="Proteomes" id="UP000029079"/>
    </source>
</evidence>
<dbReference type="SUPFAM" id="SSF100879">
    <property type="entry name" value="Lesion bypass DNA polymerase (Y-family), little finger domain"/>
    <property type="match status" value="1"/>
</dbReference>
<dbReference type="Gene3D" id="1.10.150.20">
    <property type="entry name" value="5' to 3' exonuclease, C-terminal subdomain"/>
    <property type="match status" value="1"/>
</dbReference>
<proteinExistence type="inferred from homology"/>